<dbReference type="PANTHER" id="PTHR30213">
    <property type="entry name" value="INNER MEMBRANE PROTEIN YHJD"/>
    <property type="match status" value="1"/>
</dbReference>
<comment type="subcellular location">
    <subcellularLocation>
        <location evidence="1">Cell membrane</location>
        <topology evidence="1">Multi-pass membrane protein</topology>
    </subcellularLocation>
</comment>
<gene>
    <name evidence="7" type="primary">yfkH</name>
    <name evidence="7" type="ORF">GCM10011391_25090</name>
</gene>
<keyword evidence="2" id="KW-1003">Cell membrane</keyword>
<name>A0A8J3DVM2_9BACL</name>
<accession>A0A8J3DVM2</accession>
<dbReference type="InterPro" id="IPR017039">
    <property type="entry name" value="Virul_fac_BrkB"/>
</dbReference>
<dbReference type="Pfam" id="PF03631">
    <property type="entry name" value="Virul_fac_BrkB"/>
    <property type="match status" value="1"/>
</dbReference>
<reference evidence="7" key="1">
    <citation type="journal article" date="2014" name="Int. J. Syst. Evol. Microbiol.">
        <title>Complete genome sequence of Corynebacterium casei LMG S-19264T (=DSM 44701T), isolated from a smear-ripened cheese.</title>
        <authorList>
            <consortium name="US DOE Joint Genome Institute (JGI-PGF)"/>
            <person name="Walter F."/>
            <person name="Albersmeier A."/>
            <person name="Kalinowski J."/>
            <person name="Ruckert C."/>
        </authorList>
    </citation>
    <scope>NUCLEOTIDE SEQUENCE</scope>
    <source>
        <strain evidence="7">CGMCC 1.15371</strain>
    </source>
</reference>
<evidence type="ECO:0000256" key="2">
    <source>
        <dbReference type="ARBA" id="ARBA00022475"/>
    </source>
</evidence>
<evidence type="ECO:0000256" key="3">
    <source>
        <dbReference type="ARBA" id="ARBA00022692"/>
    </source>
</evidence>
<keyword evidence="8" id="KW-1185">Reference proteome</keyword>
<feature type="transmembrane region" description="Helical" evidence="6">
    <location>
        <begin position="29"/>
        <end position="53"/>
    </location>
</feature>
<keyword evidence="4 6" id="KW-1133">Transmembrane helix</keyword>
<sequence length="278" mass="31288">MGKRSIPNFIKYLIKCIIEDRVFDLAAQLAYFFMLSLFPLLIFTFTLLPYFGISQDDITPFLERFAPPELMTLIKANLTTVFNKHTGILSFSVIATIWPMSTAINAIIRVLNRAYDVKENRSFIISRALAILLTLAMIFVLIIALVLNVFGPALGKTLLAHFEVPIHIVNIIDYIRLIFSFFVIIVVFAGIYLFAPNKKLHVGDVIIGAIFAAVLWQVASLAFSVYVKVFNNYSATYGTLGGIIVLMIWFYLTGFILILGGEINAALRLRRKKNGFSE</sequence>
<feature type="transmembrane region" description="Helical" evidence="6">
    <location>
        <begin position="206"/>
        <end position="227"/>
    </location>
</feature>
<keyword evidence="5 6" id="KW-0472">Membrane</keyword>
<feature type="transmembrane region" description="Helical" evidence="6">
    <location>
        <begin position="88"/>
        <end position="108"/>
    </location>
</feature>
<dbReference type="GO" id="GO:0005886">
    <property type="term" value="C:plasma membrane"/>
    <property type="evidence" value="ECO:0007669"/>
    <property type="project" value="UniProtKB-SubCell"/>
</dbReference>
<evidence type="ECO:0000256" key="6">
    <source>
        <dbReference type="SAM" id="Phobius"/>
    </source>
</evidence>
<proteinExistence type="predicted"/>
<protein>
    <submittedName>
        <fullName evidence="7">Putative ribonuclease-like protein YfkH</fullName>
    </submittedName>
</protein>
<dbReference type="RefSeq" id="WP_188694457.1">
    <property type="nucleotide sequence ID" value="NZ_BMIR01000011.1"/>
</dbReference>
<dbReference type="PIRSF" id="PIRSF035875">
    <property type="entry name" value="RNase_BN"/>
    <property type="match status" value="1"/>
</dbReference>
<dbReference type="EMBL" id="BMIR01000011">
    <property type="protein sequence ID" value="GGE45252.1"/>
    <property type="molecule type" value="Genomic_DNA"/>
</dbReference>
<dbReference type="AlphaFoldDB" id="A0A8J3DVM2"/>
<feature type="transmembrane region" description="Helical" evidence="6">
    <location>
        <begin position="239"/>
        <end position="263"/>
    </location>
</feature>
<dbReference type="NCBIfam" id="TIGR00765">
    <property type="entry name" value="yihY_not_rbn"/>
    <property type="match status" value="1"/>
</dbReference>
<feature type="transmembrane region" description="Helical" evidence="6">
    <location>
        <begin position="174"/>
        <end position="194"/>
    </location>
</feature>
<evidence type="ECO:0000256" key="5">
    <source>
        <dbReference type="ARBA" id="ARBA00023136"/>
    </source>
</evidence>
<evidence type="ECO:0000256" key="4">
    <source>
        <dbReference type="ARBA" id="ARBA00022989"/>
    </source>
</evidence>
<keyword evidence="3 6" id="KW-0812">Transmembrane</keyword>
<organism evidence="7 8">
    <name type="scientific">Pullulanibacillus camelliae</name>
    <dbReference type="NCBI Taxonomy" id="1707096"/>
    <lineage>
        <taxon>Bacteria</taxon>
        <taxon>Bacillati</taxon>
        <taxon>Bacillota</taxon>
        <taxon>Bacilli</taxon>
        <taxon>Bacillales</taxon>
        <taxon>Sporolactobacillaceae</taxon>
        <taxon>Pullulanibacillus</taxon>
    </lineage>
</organism>
<evidence type="ECO:0000256" key="1">
    <source>
        <dbReference type="ARBA" id="ARBA00004651"/>
    </source>
</evidence>
<evidence type="ECO:0000313" key="8">
    <source>
        <dbReference type="Proteomes" id="UP000628775"/>
    </source>
</evidence>
<dbReference type="PANTHER" id="PTHR30213:SF0">
    <property type="entry name" value="UPF0761 MEMBRANE PROTEIN YIHY"/>
    <property type="match status" value="1"/>
</dbReference>
<dbReference type="Proteomes" id="UP000628775">
    <property type="component" value="Unassembled WGS sequence"/>
</dbReference>
<reference evidence="7" key="2">
    <citation type="submission" date="2020-09" db="EMBL/GenBank/DDBJ databases">
        <authorList>
            <person name="Sun Q."/>
            <person name="Zhou Y."/>
        </authorList>
    </citation>
    <scope>NUCLEOTIDE SEQUENCE</scope>
    <source>
        <strain evidence="7">CGMCC 1.15371</strain>
    </source>
</reference>
<feature type="transmembrane region" description="Helical" evidence="6">
    <location>
        <begin position="129"/>
        <end position="154"/>
    </location>
</feature>
<evidence type="ECO:0000313" key="7">
    <source>
        <dbReference type="EMBL" id="GGE45252.1"/>
    </source>
</evidence>
<comment type="caution">
    <text evidence="7">The sequence shown here is derived from an EMBL/GenBank/DDBJ whole genome shotgun (WGS) entry which is preliminary data.</text>
</comment>